<dbReference type="AlphaFoldDB" id="A0A4U3KYT9"/>
<feature type="domain" description="Nudix hydrolase" evidence="8">
    <location>
        <begin position="40"/>
        <end position="169"/>
    </location>
</feature>
<protein>
    <recommendedName>
        <fullName evidence="4">GDP-mannose pyrophosphatase</fullName>
    </recommendedName>
    <alternativeName>
        <fullName evidence="6">GDP-mannose hydrolase</fullName>
    </alternativeName>
    <alternativeName>
        <fullName evidence="7">GDPMK</fullName>
    </alternativeName>
</protein>
<gene>
    <name evidence="9" type="ORF">FC093_13635</name>
</gene>
<evidence type="ECO:0000259" key="8">
    <source>
        <dbReference type="PROSITE" id="PS51462"/>
    </source>
</evidence>
<dbReference type="InterPro" id="IPR000086">
    <property type="entry name" value="NUDIX_hydrolase_dom"/>
</dbReference>
<dbReference type="GO" id="GO:0005829">
    <property type="term" value="C:cytosol"/>
    <property type="evidence" value="ECO:0007669"/>
    <property type="project" value="TreeGrafter"/>
</dbReference>
<keyword evidence="10" id="KW-1185">Reference proteome</keyword>
<organism evidence="9 10">
    <name type="scientific">Ilyomonas limi</name>
    <dbReference type="NCBI Taxonomy" id="2575867"/>
    <lineage>
        <taxon>Bacteria</taxon>
        <taxon>Pseudomonadati</taxon>
        <taxon>Bacteroidota</taxon>
        <taxon>Chitinophagia</taxon>
        <taxon>Chitinophagales</taxon>
        <taxon>Chitinophagaceae</taxon>
        <taxon>Ilyomonas</taxon>
    </lineage>
</organism>
<dbReference type="OrthoDB" id="9806150at2"/>
<dbReference type="GO" id="GO:0006753">
    <property type="term" value="P:nucleoside phosphate metabolic process"/>
    <property type="evidence" value="ECO:0007669"/>
    <property type="project" value="TreeGrafter"/>
</dbReference>
<evidence type="ECO:0000256" key="2">
    <source>
        <dbReference type="ARBA" id="ARBA00001946"/>
    </source>
</evidence>
<evidence type="ECO:0000256" key="3">
    <source>
        <dbReference type="ARBA" id="ARBA00007275"/>
    </source>
</evidence>
<evidence type="ECO:0000313" key="10">
    <source>
        <dbReference type="Proteomes" id="UP000305848"/>
    </source>
</evidence>
<dbReference type="CDD" id="cd03424">
    <property type="entry name" value="NUDIX_ADPRase_Nudt5_UGPPase_Nudt14"/>
    <property type="match status" value="1"/>
</dbReference>
<evidence type="ECO:0000256" key="7">
    <source>
        <dbReference type="ARBA" id="ARBA00032272"/>
    </source>
</evidence>
<name>A0A4U3KYT9_9BACT</name>
<accession>A0A4U3KYT9</accession>
<dbReference type="GO" id="GO:0016787">
    <property type="term" value="F:hydrolase activity"/>
    <property type="evidence" value="ECO:0007669"/>
    <property type="project" value="UniProtKB-KW"/>
</dbReference>
<dbReference type="GO" id="GO:0019693">
    <property type="term" value="P:ribose phosphate metabolic process"/>
    <property type="evidence" value="ECO:0007669"/>
    <property type="project" value="TreeGrafter"/>
</dbReference>
<evidence type="ECO:0000313" key="9">
    <source>
        <dbReference type="EMBL" id="TKK67825.1"/>
    </source>
</evidence>
<dbReference type="PANTHER" id="PTHR11839:SF18">
    <property type="entry name" value="NUDIX HYDROLASE DOMAIN-CONTAINING PROTEIN"/>
    <property type="match status" value="1"/>
</dbReference>
<comment type="cofactor">
    <cofactor evidence="2">
        <name>Mg(2+)</name>
        <dbReference type="ChEBI" id="CHEBI:18420"/>
    </cofactor>
</comment>
<evidence type="ECO:0000256" key="5">
    <source>
        <dbReference type="ARBA" id="ARBA00022801"/>
    </source>
</evidence>
<sequence length="184" mass="21283">MKWKTLSSEYLFNDTWLRARRDKCQKSDGKIVYPYYVVEYPQWATGMGLTDSNEVILVKQYRHAVEIVSTEIPGGCIDATDANPEAAIRREFIEETGYTFDEVEYLGKTSPNPSTNSNWMHMFLLTGGKLTHPQSFDENEEIEVLLVPLEEFVQMVLNNQIIQAMHMTTIFFALHKMGKLRIHL</sequence>
<dbReference type="PROSITE" id="PS51462">
    <property type="entry name" value="NUDIX"/>
    <property type="match status" value="1"/>
</dbReference>
<dbReference type="Pfam" id="PF00293">
    <property type="entry name" value="NUDIX"/>
    <property type="match status" value="1"/>
</dbReference>
<comment type="similarity">
    <text evidence="3">Belongs to the Nudix hydrolase family. NudK subfamily.</text>
</comment>
<comment type="catalytic activity">
    <reaction evidence="1">
        <text>GDP-alpha-D-mannose + H2O = alpha-D-mannose 1-phosphate + GMP + 2 H(+)</text>
        <dbReference type="Rhea" id="RHEA:27978"/>
        <dbReference type="ChEBI" id="CHEBI:15377"/>
        <dbReference type="ChEBI" id="CHEBI:15378"/>
        <dbReference type="ChEBI" id="CHEBI:57527"/>
        <dbReference type="ChEBI" id="CHEBI:58115"/>
        <dbReference type="ChEBI" id="CHEBI:58409"/>
    </reaction>
</comment>
<dbReference type="PANTHER" id="PTHR11839">
    <property type="entry name" value="UDP/ADP-SUGAR PYROPHOSPHATASE"/>
    <property type="match status" value="1"/>
</dbReference>
<dbReference type="Proteomes" id="UP000305848">
    <property type="component" value="Unassembled WGS sequence"/>
</dbReference>
<dbReference type="InterPro" id="IPR015797">
    <property type="entry name" value="NUDIX_hydrolase-like_dom_sf"/>
</dbReference>
<dbReference type="Gene3D" id="3.90.79.10">
    <property type="entry name" value="Nucleoside Triphosphate Pyrophosphohydrolase"/>
    <property type="match status" value="1"/>
</dbReference>
<dbReference type="SUPFAM" id="SSF55811">
    <property type="entry name" value="Nudix"/>
    <property type="match status" value="1"/>
</dbReference>
<proteinExistence type="inferred from homology"/>
<evidence type="ECO:0000256" key="6">
    <source>
        <dbReference type="ARBA" id="ARBA00032162"/>
    </source>
</evidence>
<dbReference type="EMBL" id="SZQL01000010">
    <property type="protein sequence ID" value="TKK67825.1"/>
    <property type="molecule type" value="Genomic_DNA"/>
</dbReference>
<reference evidence="9 10" key="1">
    <citation type="submission" date="2019-05" db="EMBL/GenBank/DDBJ databases">
        <title>Panacibacter sp. strain 17mud1-8 Genome sequencing and assembly.</title>
        <authorList>
            <person name="Chhetri G."/>
        </authorList>
    </citation>
    <scope>NUCLEOTIDE SEQUENCE [LARGE SCALE GENOMIC DNA]</scope>
    <source>
        <strain evidence="9 10">17mud1-8</strain>
    </source>
</reference>
<evidence type="ECO:0000256" key="4">
    <source>
        <dbReference type="ARBA" id="ARBA00016377"/>
    </source>
</evidence>
<keyword evidence="5 9" id="KW-0378">Hydrolase</keyword>
<comment type="caution">
    <text evidence="9">The sequence shown here is derived from an EMBL/GenBank/DDBJ whole genome shotgun (WGS) entry which is preliminary data.</text>
</comment>
<evidence type="ECO:0000256" key="1">
    <source>
        <dbReference type="ARBA" id="ARBA00000847"/>
    </source>
</evidence>